<proteinExistence type="inferred from homology"/>
<dbReference type="PANTHER" id="PTHR19282">
    <property type="entry name" value="TETRASPANIN"/>
    <property type="match status" value="1"/>
</dbReference>
<dbReference type="PRINTS" id="PR00259">
    <property type="entry name" value="TMFOUR"/>
</dbReference>
<dbReference type="SUPFAM" id="SSF48652">
    <property type="entry name" value="Tetraspanin"/>
    <property type="match status" value="1"/>
</dbReference>
<evidence type="ECO:0000313" key="9">
    <source>
        <dbReference type="Proteomes" id="UP000281553"/>
    </source>
</evidence>
<feature type="disulfide bond" evidence="6">
    <location>
        <begin position="146"/>
        <end position="165"/>
    </location>
</feature>
<accession>A0A3P7LGP6</accession>
<evidence type="ECO:0000256" key="2">
    <source>
        <dbReference type="ARBA" id="ARBA00006840"/>
    </source>
</evidence>
<keyword evidence="5 7" id="KW-0472">Membrane</keyword>
<dbReference type="AlphaFoldDB" id="A0A3P7LGP6"/>
<feature type="transmembrane region" description="Helical" evidence="7">
    <location>
        <begin position="12"/>
        <end position="39"/>
    </location>
</feature>
<protein>
    <recommendedName>
        <fullName evidence="7">Tetraspanin</fullName>
    </recommendedName>
</protein>
<dbReference type="Proteomes" id="UP000281553">
    <property type="component" value="Unassembled WGS sequence"/>
</dbReference>
<feature type="transmembrane region" description="Helical" evidence="7">
    <location>
        <begin position="51"/>
        <end position="76"/>
    </location>
</feature>
<evidence type="ECO:0000256" key="7">
    <source>
        <dbReference type="RuleBase" id="RU361218"/>
    </source>
</evidence>
<organism evidence="8 9">
    <name type="scientific">Dibothriocephalus latus</name>
    <name type="common">Fish tapeworm</name>
    <name type="synonym">Diphyllobothrium latum</name>
    <dbReference type="NCBI Taxonomy" id="60516"/>
    <lineage>
        <taxon>Eukaryota</taxon>
        <taxon>Metazoa</taxon>
        <taxon>Spiralia</taxon>
        <taxon>Lophotrochozoa</taxon>
        <taxon>Platyhelminthes</taxon>
        <taxon>Cestoda</taxon>
        <taxon>Eucestoda</taxon>
        <taxon>Diphyllobothriidea</taxon>
        <taxon>Diphyllobothriidae</taxon>
        <taxon>Dibothriocephalus</taxon>
    </lineage>
</organism>
<feature type="disulfide bond" evidence="6">
    <location>
        <begin position="145"/>
        <end position="177"/>
    </location>
</feature>
<evidence type="ECO:0000256" key="6">
    <source>
        <dbReference type="PIRSR" id="PIRSR002419-1"/>
    </source>
</evidence>
<dbReference type="InterPro" id="IPR000301">
    <property type="entry name" value="Tetraspanin_animals"/>
</dbReference>
<name>A0A3P7LGP6_DIBLA</name>
<dbReference type="CDD" id="cd03127">
    <property type="entry name" value="tetraspanin_LEL"/>
    <property type="match status" value="1"/>
</dbReference>
<evidence type="ECO:0000313" key="8">
    <source>
        <dbReference type="EMBL" id="VDN11057.1"/>
    </source>
</evidence>
<dbReference type="GO" id="GO:0005886">
    <property type="term" value="C:plasma membrane"/>
    <property type="evidence" value="ECO:0007669"/>
    <property type="project" value="TreeGrafter"/>
</dbReference>
<dbReference type="PIRSF" id="PIRSF002419">
    <property type="entry name" value="Tetraspanin"/>
    <property type="match status" value="1"/>
</dbReference>
<evidence type="ECO:0000256" key="4">
    <source>
        <dbReference type="ARBA" id="ARBA00022989"/>
    </source>
</evidence>
<gene>
    <name evidence="8" type="ORF">DILT_LOCUS6888</name>
</gene>
<dbReference type="Pfam" id="PF00335">
    <property type="entry name" value="Tetraspanin"/>
    <property type="match status" value="1"/>
</dbReference>
<dbReference type="Gene3D" id="1.10.1450.10">
    <property type="entry name" value="Tetraspanin"/>
    <property type="match status" value="1"/>
</dbReference>
<keyword evidence="3 7" id="KW-0812">Transmembrane</keyword>
<dbReference type="EMBL" id="UYRU01050588">
    <property type="protein sequence ID" value="VDN11057.1"/>
    <property type="molecule type" value="Genomic_DNA"/>
</dbReference>
<feature type="transmembrane region" description="Helical" evidence="7">
    <location>
        <begin position="190"/>
        <end position="217"/>
    </location>
</feature>
<feature type="transmembrane region" description="Helical" evidence="7">
    <location>
        <begin position="83"/>
        <end position="105"/>
    </location>
</feature>
<dbReference type="PANTHER" id="PTHR19282:SF544">
    <property type="entry name" value="TETRASPANIN"/>
    <property type="match status" value="1"/>
</dbReference>
<dbReference type="InterPro" id="IPR018499">
    <property type="entry name" value="Tetraspanin/Peripherin"/>
</dbReference>
<comment type="subcellular location">
    <subcellularLocation>
        <location evidence="1 7">Membrane</location>
        <topology evidence="1 7">Multi-pass membrane protein</topology>
    </subcellularLocation>
</comment>
<keyword evidence="6" id="KW-1015">Disulfide bond</keyword>
<reference evidence="8 9" key="1">
    <citation type="submission" date="2018-11" db="EMBL/GenBank/DDBJ databases">
        <authorList>
            <consortium name="Pathogen Informatics"/>
        </authorList>
    </citation>
    <scope>NUCLEOTIDE SEQUENCE [LARGE SCALE GENOMIC DNA]</scope>
</reference>
<keyword evidence="4 7" id="KW-1133">Transmembrane helix</keyword>
<sequence length="227" mass="24613">MALSCSTQILKYATFAFNVVVFLFGLAIVIIGSVATAFLNSNYGSFLQVSHAIPVIALIVGIIIGLCGFLGCCGALQQSRLMLNIYALSLIILVVVEIILCIVLLTKKGEIYDLITKGINATFYQQFNDSNVQLIFKEMQDELECCGVNGYKDYLVAHHPSNSGCKVDDLNELKTGCAQAFYNYLQIFTFALPVAVIVIGLLQFLAAAGGCCLANAIKKDQSDVKAW</sequence>
<evidence type="ECO:0000256" key="1">
    <source>
        <dbReference type="ARBA" id="ARBA00004141"/>
    </source>
</evidence>
<evidence type="ECO:0000256" key="5">
    <source>
        <dbReference type="ARBA" id="ARBA00023136"/>
    </source>
</evidence>
<comment type="similarity">
    <text evidence="2 7">Belongs to the tetraspanin (TM4SF) family.</text>
</comment>
<dbReference type="InterPro" id="IPR008952">
    <property type="entry name" value="Tetraspanin_EC2_sf"/>
</dbReference>
<dbReference type="OrthoDB" id="71600at2759"/>
<keyword evidence="9" id="KW-1185">Reference proteome</keyword>
<evidence type="ECO:0000256" key="3">
    <source>
        <dbReference type="ARBA" id="ARBA00022692"/>
    </source>
</evidence>